<dbReference type="AlphaFoldDB" id="A0A5B9WG65"/>
<dbReference type="Proteomes" id="UP000324233">
    <property type="component" value="Chromosome"/>
</dbReference>
<reference evidence="2 3" key="1">
    <citation type="submission" date="2019-08" db="EMBL/GenBank/DDBJ databases">
        <title>Deep-cultivation of Planctomycetes and their phenomic and genomic characterization uncovers novel biology.</title>
        <authorList>
            <person name="Wiegand S."/>
            <person name="Jogler M."/>
            <person name="Boedeker C."/>
            <person name="Pinto D."/>
            <person name="Vollmers J."/>
            <person name="Rivas-Marin E."/>
            <person name="Kohn T."/>
            <person name="Peeters S.H."/>
            <person name="Heuer A."/>
            <person name="Rast P."/>
            <person name="Oberbeckmann S."/>
            <person name="Bunk B."/>
            <person name="Jeske O."/>
            <person name="Meyerdierks A."/>
            <person name="Storesund J.E."/>
            <person name="Kallscheuer N."/>
            <person name="Luecker S."/>
            <person name="Lage O.M."/>
            <person name="Pohl T."/>
            <person name="Merkel B.J."/>
            <person name="Hornburger P."/>
            <person name="Mueller R.-W."/>
            <person name="Bruemmer F."/>
            <person name="Labrenz M."/>
            <person name="Spormann A.M."/>
            <person name="Op den Camp H."/>
            <person name="Overmann J."/>
            <person name="Amann R."/>
            <person name="Jetten M.S.M."/>
            <person name="Mascher T."/>
            <person name="Medema M.H."/>
            <person name="Devos D.P."/>
            <person name="Kaster A.-K."/>
            <person name="Ovreas L."/>
            <person name="Rohde M."/>
            <person name="Galperin M.Y."/>
            <person name="Jogler C."/>
        </authorList>
    </citation>
    <scope>NUCLEOTIDE SEQUENCE [LARGE SCALE GENOMIC DNA]</scope>
    <source>
        <strain evidence="2 3">OJF2</strain>
    </source>
</reference>
<dbReference type="KEGG" id="agv:OJF2_76130"/>
<dbReference type="RefSeq" id="WP_148598374.1">
    <property type="nucleotide sequence ID" value="NZ_CP042997.1"/>
</dbReference>
<proteinExistence type="predicted"/>
<evidence type="ECO:0000256" key="1">
    <source>
        <dbReference type="SAM" id="MobiDB-lite"/>
    </source>
</evidence>
<evidence type="ECO:0000313" key="3">
    <source>
        <dbReference type="Proteomes" id="UP000324233"/>
    </source>
</evidence>
<name>A0A5B9WG65_9BACT</name>
<protein>
    <submittedName>
        <fullName evidence="2">Uncharacterized protein</fullName>
    </submittedName>
</protein>
<keyword evidence="3" id="KW-1185">Reference proteome</keyword>
<accession>A0A5B9WG65</accession>
<sequence length="91" mass="10132">MAASAEASPAMRPGASPGDASVAARRSGGKGERWGVSLVHSRTFRITNWHSEEFGSHYEVEPDEEGDYDFFCTIWSEPKRHCERFGVMPEV</sequence>
<evidence type="ECO:0000313" key="2">
    <source>
        <dbReference type="EMBL" id="QEH39001.1"/>
    </source>
</evidence>
<feature type="region of interest" description="Disordered" evidence="1">
    <location>
        <begin position="1"/>
        <end position="31"/>
    </location>
</feature>
<dbReference type="EMBL" id="CP042997">
    <property type="protein sequence ID" value="QEH39001.1"/>
    <property type="molecule type" value="Genomic_DNA"/>
</dbReference>
<gene>
    <name evidence="2" type="ORF">OJF2_76130</name>
</gene>
<organism evidence="2 3">
    <name type="scientific">Aquisphaera giovannonii</name>
    <dbReference type="NCBI Taxonomy" id="406548"/>
    <lineage>
        <taxon>Bacteria</taxon>
        <taxon>Pseudomonadati</taxon>
        <taxon>Planctomycetota</taxon>
        <taxon>Planctomycetia</taxon>
        <taxon>Isosphaerales</taxon>
        <taxon>Isosphaeraceae</taxon>
        <taxon>Aquisphaera</taxon>
    </lineage>
</organism>